<organism evidence="1 2">
    <name type="scientific">Puccinia sorghi</name>
    <dbReference type="NCBI Taxonomy" id="27349"/>
    <lineage>
        <taxon>Eukaryota</taxon>
        <taxon>Fungi</taxon>
        <taxon>Dikarya</taxon>
        <taxon>Basidiomycota</taxon>
        <taxon>Pucciniomycotina</taxon>
        <taxon>Pucciniomycetes</taxon>
        <taxon>Pucciniales</taxon>
        <taxon>Pucciniaceae</taxon>
        <taxon>Puccinia</taxon>
    </lineage>
</organism>
<reference evidence="1 2" key="1">
    <citation type="submission" date="2015-08" db="EMBL/GenBank/DDBJ databases">
        <title>Next Generation Sequencing and Analysis of the Genome of Puccinia sorghi L Schw, the Causal Agent of Maize Common Rust.</title>
        <authorList>
            <person name="Rochi L."/>
            <person name="Burguener G."/>
            <person name="Darino M."/>
            <person name="Turjanski A."/>
            <person name="Kreff E."/>
            <person name="Dieguez M.J."/>
            <person name="Sacco F."/>
        </authorList>
    </citation>
    <scope>NUCLEOTIDE SEQUENCE [LARGE SCALE GENOMIC DNA]</scope>
    <source>
        <strain evidence="1 2">RO10H11247</strain>
    </source>
</reference>
<accession>A0A0L6UY34</accession>
<protein>
    <submittedName>
        <fullName evidence="1">Uncharacterized protein</fullName>
    </submittedName>
</protein>
<evidence type="ECO:0000313" key="1">
    <source>
        <dbReference type="EMBL" id="KNZ53438.1"/>
    </source>
</evidence>
<evidence type="ECO:0000313" key="2">
    <source>
        <dbReference type="Proteomes" id="UP000037035"/>
    </source>
</evidence>
<gene>
    <name evidence="1" type="ORF">VP01_3238g1</name>
</gene>
<dbReference type="Proteomes" id="UP000037035">
    <property type="component" value="Unassembled WGS sequence"/>
</dbReference>
<proteinExistence type="predicted"/>
<name>A0A0L6UY34_9BASI</name>
<keyword evidence="2" id="KW-1185">Reference proteome</keyword>
<dbReference type="OrthoDB" id="2518958at2759"/>
<dbReference type="AlphaFoldDB" id="A0A0L6UY34"/>
<dbReference type="VEuPathDB" id="FungiDB:VP01_3238g1"/>
<sequence>MPVLRAEIRNSSDKVRCLASMNDILTWPILIGNHSWSHGQFCLFRISLPCKCYYPWIQRNVELNLSTSFLDIAMTSAKIWGRESQSVLHQKFGVAAPYLIRKMSHEPYIIGSLEYQHQANPVQFPFRQPITKISRYAWLAAMRNSFAWSKKALSWTDLVKQPAQKSIRRTQNTVSILPQSMTRKIAWSGPARCYRQHLTKFQAGGGWQGGPADIAKHGTESSSC</sequence>
<comment type="caution">
    <text evidence="1">The sequence shown here is derived from an EMBL/GenBank/DDBJ whole genome shotgun (WGS) entry which is preliminary data.</text>
</comment>
<dbReference type="EMBL" id="LAVV01008211">
    <property type="protein sequence ID" value="KNZ53438.1"/>
    <property type="molecule type" value="Genomic_DNA"/>
</dbReference>